<dbReference type="Gene3D" id="2.60.120.260">
    <property type="entry name" value="Galactose-binding domain-like"/>
    <property type="match status" value="1"/>
</dbReference>
<evidence type="ECO:0000313" key="2">
    <source>
        <dbReference type="EMBL" id="MBB6733924.1"/>
    </source>
</evidence>
<evidence type="ECO:0000256" key="1">
    <source>
        <dbReference type="SAM" id="Phobius"/>
    </source>
</evidence>
<protein>
    <recommendedName>
        <fullName evidence="4">7TM-DISM receptor extracellular domain-containing protein</fullName>
    </recommendedName>
</protein>
<organism evidence="2 3">
    <name type="scientific">Cohnella zeiphila</name>
    <dbReference type="NCBI Taxonomy" id="2761120"/>
    <lineage>
        <taxon>Bacteria</taxon>
        <taxon>Bacillati</taxon>
        <taxon>Bacillota</taxon>
        <taxon>Bacilli</taxon>
        <taxon>Bacillales</taxon>
        <taxon>Paenibacillaceae</taxon>
        <taxon>Cohnella</taxon>
    </lineage>
</organism>
<name>A0A7X0SPY3_9BACL</name>
<reference evidence="2 3" key="1">
    <citation type="submission" date="2020-08" db="EMBL/GenBank/DDBJ databases">
        <title>Cohnella phylogeny.</title>
        <authorList>
            <person name="Dunlap C."/>
        </authorList>
    </citation>
    <scope>NUCLEOTIDE SEQUENCE [LARGE SCALE GENOMIC DNA]</scope>
    <source>
        <strain evidence="2 3">CBP 2801</strain>
    </source>
</reference>
<feature type="transmembrane region" description="Helical" evidence="1">
    <location>
        <begin position="217"/>
        <end position="236"/>
    </location>
</feature>
<sequence>MMMKRRKIAAIVGLFLLVLTGVRFAWIGIQTSSARAEAVGGLLDLSRWDPSSKPILSLSGQWEFYPSRLAIPGPDGTLRSEGPAAGFATVPGSWQRDLSPSGGSAIGYGTYRLRVMLPSGGLPELTVQVPGLSASSALYVNGRLLGSAGYPADRASSYKASIAPYSVTFAADRNVLDLVLQVANYDNRVMGGLAEPVKFGTARAMSRAYWFSAGSQAALSLLMIMHALYAFVLYFIGTRQKPLLIFSALGLCGAVSVLSDVDRILSAWFGVGFEAFYKIFYLSYLGVAALLLQYVRSLLPEFPILRHSRWHFAACAVFGLSVLALPARLYTYADGLHTALMLWQRSPRPPFSSIGRSEEVLRMRSICCSERRPWLRI</sequence>
<keyword evidence="1" id="KW-0472">Membrane</keyword>
<dbReference type="InterPro" id="IPR008979">
    <property type="entry name" value="Galactose-bd-like_sf"/>
</dbReference>
<gene>
    <name evidence="2" type="ORF">H7C18_23650</name>
</gene>
<dbReference type="EMBL" id="JACJVO010000031">
    <property type="protein sequence ID" value="MBB6733924.1"/>
    <property type="molecule type" value="Genomic_DNA"/>
</dbReference>
<evidence type="ECO:0008006" key="4">
    <source>
        <dbReference type="Google" id="ProtNLM"/>
    </source>
</evidence>
<dbReference type="Proteomes" id="UP000564644">
    <property type="component" value="Unassembled WGS sequence"/>
</dbReference>
<keyword evidence="1" id="KW-0812">Transmembrane</keyword>
<feature type="transmembrane region" description="Helical" evidence="1">
    <location>
        <begin position="243"/>
        <end position="259"/>
    </location>
</feature>
<proteinExistence type="predicted"/>
<dbReference type="RefSeq" id="WP_185131575.1">
    <property type="nucleotide sequence ID" value="NZ_JACJVO010000031.1"/>
</dbReference>
<dbReference type="SUPFAM" id="SSF49785">
    <property type="entry name" value="Galactose-binding domain-like"/>
    <property type="match status" value="1"/>
</dbReference>
<keyword evidence="3" id="KW-1185">Reference proteome</keyword>
<keyword evidence="1" id="KW-1133">Transmembrane helix</keyword>
<comment type="caution">
    <text evidence="2">The sequence shown here is derived from an EMBL/GenBank/DDBJ whole genome shotgun (WGS) entry which is preliminary data.</text>
</comment>
<accession>A0A7X0SPY3</accession>
<dbReference type="AlphaFoldDB" id="A0A7X0SPY3"/>
<feature type="transmembrane region" description="Helical" evidence="1">
    <location>
        <begin position="311"/>
        <end position="333"/>
    </location>
</feature>
<feature type="transmembrane region" description="Helical" evidence="1">
    <location>
        <begin position="279"/>
        <end position="299"/>
    </location>
</feature>
<evidence type="ECO:0000313" key="3">
    <source>
        <dbReference type="Proteomes" id="UP000564644"/>
    </source>
</evidence>